<evidence type="ECO:0008006" key="3">
    <source>
        <dbReference type="Google" id="ProtNLM"/>
    </source>
</evidence>
<name>A0ABV3Y2A9_9ACTN</name>
<gene>
    <name evidence="1" type="ORF">AB6A68_07655</name>
</gene>
<proteinExistence type="predicted"/>
<comment type="caution">
    <text evidence="1">The sequence shown here is derived from an EMBL/GenBank/DDBJ whole genome shotgun (WGS) entry which is preliminary data.</text>
</comment>
<dbReference type="Proteomes" id="UP001560267">
    <property type="component" value="Unassembled WGS sequence"/>
</dbReference>
<sequence>MALESGKRVRVDTSVARSFAVVGWTPHLLELSGGTVLVADGVHGTDPDDPNALRRIRRAFQRQADDAGLGSGRSSRALSAVQGLDELLTLGSSELTVLTLSGHDVKLAVRLQSPRSKDHAWRHSLAARDRRLDAGESASIAISVTRSHVFASDDDALTLCGALSGVPPGTEPETSFTGW</sequence>
<protein>
    <recommendedName>
        <fullName evidence="3">PPM-type phosphatase domain-containing protein</fullName>
    </recommendedName>
</protein>
<accession>A0ABV3Y2A9</accession>
<dbReference type="EMBL" id="JBFSHR010000022">
    <property type="protein sequence ID" value="MEX6429712.1"/>
    <property type="molecule type" value="Genomic_DNA"/>
</dbReference>
<evidence type="ECO:0000313" key="1">
    <source>
        <dbReference type="EMBL" id="MEX6429712.1"/>
    </source>
</evidence>
<keyword evidence="2" id="KW-1185">Reference proteome</keyword>
<evidence type="ECO:0000313" key="2">
    <source>
        <dbReference type="Proteomes" id="UP001560267"/>
    </source>
</evidence>
<organism evidence="1 2">
    <name type="scientific">Ferrimicrobium acidiphilum</name>
    <dbReference type="NCBI Taxonomy" id="121039"/>
    <lineage>
        <taxon>Bacteria</taxon>
        <taxon>Bacillati</taxon>
        <taxon>Actinomycetota</taxon>
        <taxon>Acidimicrobiia</taxon>
        <taxon>Acidimicrobiales</taxon>
        <taxon>Acidimicrobiaceae</taxon>
        <taxon>Ferrimicrobium</taxon>
    </lineage>
</organism>
<dbReference type="RefSeq" id="WP_298403630.1">
    <property type="nucleotide sequence ID" value="NZ_JBFSHR010000022.1"/>
</dbReference>
<reference evidence="1 2" key="1">
    <citation type="submission" date="2024-07" db="EMBL/GenBank/DDBJ databases">
        <title>Draft Genome Sequence of Ferrimicrobium acidiphilum Strain YE2023, Isolated from a Pulp of Bioleach Reactor.</title>
        <authorList>
            <person name="Elkina Y.A."/>
            <person name="Bulaeva A.G."/>
            <person name="Beletsky A.V."/>
            <person name="Mardanov A.V."/>
        </authorList>
    </citation>
    <scope>NUCLEOTIDE SEQUENCE [LARGE SCALE GENOMIC DNA]</scope>
    <source>
        <strain evidence="1 2">YE2023</strain>
    </source>
</reference>